<dbReference type="InterPro" id="IPR013099">
    <property type="entry name" value="K_chnl_dom"/>
</dbReference>
<keyword evidence="1" id="KW-0812">Transmembrane</keyword>
<comment type="caution">
    <text evidence="3">The sequence shown here is derived from an EMBL/GenBank/DDBJ whole genome shotgun (WGS) entry which is preliminary data.</text>
</comment>
<organism evidence="3 4">
    <name type="scientific">Maricaulis virginensis</name>
    <dbReference type="NCBI Taxonomy" id="144022"/>
    <lineage>
        <taxon>Bacteria</taxon>
        <taxon>Pseudomonadati</taxon>
        <taxon>Pseudomonadota</taxon>
        <taxon>Alphaproteobacteria</taxon>
        <taxon>Maricaulales</taxon>
        <taxon>Maricaulaceae</taxon>
        <taxon>Maricaulis</taxon>
    </lineage>
</organism>
<name>A0A9W6MQ23_9PROT</name>
<keyword evidence="1" id="KW-0472">Membrane</keyword>
<proteinExistence type="predicted"/>
<feature type="transmembrane region" description="Helical" evidence="1">
    <location>
        <begin position="86"/>
        <end position="104"/>
    </location>
</feature>
<feature type="transmembrane region" description="Helical" evidence="1">
    <location>
        <begin position="41"/>
        <end position="65"/>
    </location>
</feature>
<evidence type="ECO:0000313" key="4">
    <source>
        <dbReference type="Proteomes" id="UP001143486"/>
    </source>
</evidence>
<evidence type="ECO:0000259" key="2">
    <source>
        <dbReference type="Pfam" id="PF07885"/>
    </source>
</evidence>
<reference evidence="3" key="2">
    <citation type="submission" date="2023-01" db="EMBL/GenBank/DDBJ databases">
        <authorList>
            <person name="Sun Q."/>
            <person name="Evtushenko L."/>
        </authorList>
    </citation>
    <scope>NUCLEOTIDE SEQUENCE</scope>
    <source>
        <strain evidence="3">VKM B-1513</strain>
    </source>
</reference>
<sequence length="147" mass="16203">MLIAIVSGFALVGLTSFMHFHALHALSRLGPETELRTDRRVLYCVLALFGVHAMQVSLYACALWLASDVLSIGSFSGVHSGSALDFFYISIVSYTSLGIGDIIPTGHTRLLVGLEALNGLLLITWSASFLYMVMERQWRARNNRDPL</sequence>
<accession>A0A9W6MQ23</accession>
<feature type="transmembrane region" description="Helical" evidence="1">
    <location>
        <begin position="116"/>
        <end position="134"/>
    </location>
</feature>
<dbReference type="Pfam" id="PF07885">
    <property type="entry name" value="Ion_trans_2"/>
    <property type="match status" value="1"/>
</dbReference>
<dbReference type="RefSeq" id="WP_271187850.1">
    <property type="nucleotide sequence ID" value="NZ_BSFE01000011.1"/>
</dbReference>
<feature type="domain" description="Potassium channel" evidence="2">
    <location>
        <begin position="76"/>
        <end position="134"/>
    </location>
</feature>
<reference evidence="3" key="1">
    <citation type="journal article" date="2014" name="Int. J. Syst. Evol. Microbiol.">
        <title>Complete genome sequence of Corynebacterium casei LMG S-19264T (=DSM 44701T), isolated from a smear-ripened cheese.</title>
        <authorList>
            <consortium name="US DOE Joint Genome Institute (JGI-PGF)"/>
            <person name="Walter F."/>
            <person name="Albersmeier A."/>
            <person name="Kalinowski J."/>
            <person name="Ruckert C."/>
        </authorList>
    </citation>
    <scope>NUCLEOTIDE SEQUENCE</scope>
    <source>
        <strain evidence="3">VKM B-1513</strain>
    </source>
</reference>
<gene>
    <name evidence="3" type="ORF">GCM10017621_30090</name>
</gene>
<keyword evidence="4" id="KW-1185">Reference proteome</keyword>
<evidence type="ECO:0000256" key="1">
    <source>
        <dbReference type="SAM" id="Phobius"/>
    </source>
</evidence>
<keyword evidence="1" id="KW-1133">Transmembrane helix</keyword>
<dbReference type="Gene3D" id="1.10.287.70">
    <property type="match status" value="1"/>
</dbReference>
<dbReference type="SUPFAM" id="SSF81324">
    <property type="entry name" value="Voltage-gated potassium channels"/>
    <property type="match status" value="1"/>
</dbReference>
<protein>
    <submittedName>
        <fullName evidence="3">Ion transporter</fullName>
    </submittedName>
</protein>
<dbReference type="EMBL" id="BSFE01000011">
    <property type="protein sequence ID" value="GLK53501.1"/>
    <property type="molecule type" value="Genomic_DNA"/>
</dbReference>
<dbReference type="Proteomes" id="UP001143486">
    <property type="component" value="Unassembled WGS sequence"/>
</dbReference>
<evidence type="ECO:0000313" key="3">
    <source>
        <dbReference type="EMBL" id="GLK53501.1"/>
    </source>
</evidence>
<dbReference type="AlphaFoldDB" id="A0A9W6MQ23"/>